<accession>A0ACA9N393</accession>
<gene>
    <name evidence="1" type="ORF">ACOLOM_LOCUS7634</name>
</gene>
<evidence type="ECO:0000313" key="2">
    <source>
        <dbReference type="Proteomes" id="UP000789525"/>
    </source>
</evidence>
<reference evidence="1" key="1">
    <citation type="submission" date="2021-06" db="EMBL/GenBank/DDBJ databases">
        <authorList>
            <person name="Kallberg Y."/>
            <person name="Tangrot J."/>
            <person name="Rosling A."/>
        </authorList>
    </citation>
    <scope>NUCLEOTIDE SEQUENCE</scope>
    <source>
        <strain evidence="1">CL356</strain>
    </source>
</reference>
<sequence length="162" mass="17330">LVPLKPDCKGPFWETTLGYPHVASWSRFCVRVLNDVPIMSATKGPEGASASAIPDRLLQPSHEAPSSTSGVKKGSTSGQSASGTSGKPILPDHLVAKMAGMVLEAPSGTTQVLLIDKVHQVLKGEGAKKNAVEATLKQVFEKLKGEKRWAIKEEYRNIINNS</sequence>
<dbReference type="Proteomes" id="UP000789525">
    <property type="component" value="Unassembled WGS sequence"/>
</dbReference>
<dbReference type="EMBL" id="CAJVPT010018101">
    <property type="protein sequence ID" value="CAG8631179.1"/>
    <property type="molecule type" value="Genomic_DNA"/>
</dbReference>
<evidence type="ECO:0000313" key="1">
    <source>
        <dbReference type="EMBL" id="CAG8631179.1"/>
    </source>
</evidence>
<comment type="caution">
    <text evidence="1">The sequence shown here is derived from an EMBL/GenBank/DDBJ whole genome shotgun (WGS) entry which is preliminary data.</text>
</comment>
<name>A0ACA9N393_9GLOM</name>
<feature type="non-terminal residue" evidence="1">
    <location>
        <position position="1"/>
    </location>
</feature>
<organism evidence="1 2">
    <name type="scientific">Acaulospora colombiana</name>
    <dbReference type="NCBI Taxonomy" id="27376"/>
    <lineage>
        <taxon>Eukaryota</taxon>
        <taxon>Fungi</taxon>
        <taxon>Fungi incertae sedis</taxon>
        <taxon>Mucoromycota</taxon>
        <taxon>Glomeromycotina</taxon>
        <taxon>Glomeromycetes</taxon>
        <taxon>Diversisporales</taxon>
        <taxon>Acaulosporaceae</taxon>
        <taxon>Acaulospora</taxon>
    </lineage>
</organism>
<protein>
    <submittedName>
        <fullName evidence="1">14561_t:CDS:1</fullName>
    </submittedName>
</protein>
<proteinExistence type="predicted"/>
<keyword evidence="2" id="KW-1185">Reference proteome</keyword>